<name>A0A2G5BAH2_COERN</name>
<dbReference type="AlphaFoldDB" id="A0A2G5BAH2"/>
<dbReference type="EMBL" id="KZ303503">
    <property type="protein sequence ID" value="PIA15992.1"/>
    <property type="molecule type" value="Genomic_DNA"/>
</dbReference>
<feature type="compositionally biased region" description="Low complexity" evidence="1">
    <location>
        <begin position="106"/>
        <end position="123"/>
    </location>
</feature>
<evidence type="ECO:0000256" key="1">
    <source>
        <dbReference type="SAM" id="MobiDB-lite"/>
    </source>
</evidence>
<gene>
    <name evidence="2" type="ORF">COEREDRAFT_87479</name>
</gene>
<dbReference type="Proteomes" id="UP000242474">
    <property type="component" value="Unassembled WGS sequence"/>
</dbReference>
<accession>A0A2G5BAH2</accession>
<keyword evidence="3" id="KW-1185">Reference proteome</keyword>
<reference evidence="2 3" key="1">
    <citation type="journal article" date="2015" name="Genome Biol. Evol.">
        <title>Phylogenomic analyses indicate that early fungi evolved digesting cell walls of algal ancestors of land plants.</title>
        <authorList>
            <person name="Chang Y."/>
            <person name="Wang S."/>
            <person name="Sekimoto S."/>
            <person name="Aerts A.L."/>
            <person name="Choi C."/>
            <person name="Clum A."/>
            <person name="LaButti K.M."/>
            <person name="Lindquist E.A."/>
            <person name="Yee Ngan C."/>
            <person name="Ohm R.A."/>
            <person name="Salamov A.A."/>
            <person name="Grigoriev I.V."/>
            <person name="Spatafora J.W."/>
            <person name="Berbee M.L."/>
        </authorList>
    </citation>
    <scope>NUCLEOTIDE SEQUENCE [LARGE SCALE GENOMIC DNA]</scope>
    <source>
        <strain evidence="2 3">NRRL 1564</strain>
    </source>
</reference>
<feature type="region of interest" description="Disordered" evidence="1">
    <location>
        <begin position="164"/>
        <end position="186"/>
    </location>
</feature>
<feature type="region of interest" description="Disordered" evidence="1">
    <location>
        <begin position="1"/>
        <end position="20"/>
    </location>
</feature>
<proteinExistence type="predicted"/>
<protein>
    <submittedName>
        <fullName evidence="2">Uncharacterized protein</fullName>
    </submittedName>
</protein>
<feature type="region of interest" description="Disordered" evidence="1">
    <location>
        <begin position="103"/>
        <end position="135"/>
    </location>
</feature>
<feature type="compositionally biased region" description="Polar residues" evidence="1">
    <location>
        <begin position="125"/>
        <end position="135"/>
    </location>
</feature>
<sequence length="227" mass="24824">MPSSLSYNSKHSQHNMSRNSGQWNCIPCTTPNINFASFEDIYLSTTGIPDPASGRCVFTTSQAMKQAMAMAAEYMRVAEQYPMLTFTEPDIAPLSHTTNISSTIANSRKSPSSSNSSLLSENNSDIRSSGAYSSRTADSTFQELGGLGLSIKAMETVLANPIKSTRSNKARPRTVSTSNNSATLCGSPHVNIDSSFDGSHPTQKSPRLAKFKNSFRRHRQRVRSIWT</sequence>
<feature type="compositionally biased region" description="Polar residues" evidence="1">
    <location>
        <begin position="174"/>
        <end position="184"/>
    </location>
</feature>
<organism evidence="2 3">
    <name type="scientific">Coemansia reversa (strain ATCC 12441 / NRRL 1564)</name>
    <dbReference type="NCBI Taxonomy" id="763665"/>
    <lineage>
        <taxon>Eukaryota</taxon>
        <taxon>Fungi</taxon>
        <taxon>Fungi incertae sedis</taxon>
        <taxon>Zoopagomycota</taxon>
        <taxon>Kickxellomycotina</taxon>
        <taxon>Kickxellomycetes</taxon>
        <taxon>Kickxellales</taxon>
        <taxon>Kickxellaceae</taxon>
        <taxon>Coemansia</taxon>
    </lineage>
</organism>
<evidence type="ECO:0000313" key="3">
    <source>
        <dbReference type="Proteomes" id="UP000242474"/>
    </source>
</evidence>
<dbReference type="OrthoDB" id="5563720at2759"/>
<evidence type="ECO:0000313" key="2">
    <source>
        <dbReference type="EMBL" id="PIA15992.1"/>
    </source>
</evidence>